<feature type="compositionally biased region" description="Basic residues" evidence="1">
    <location>
        <begin position="149"/>
        <end position="160"/>
    </location>
</feature>
<name>A0AAI8YIG0_9PEZI</name>
<proteinExistence type="predicted"/>
<dbReference type="InterPro" id="IPR046797">
    <property type="entry name" value="PDDEXK_12"/>
</dbReference>
<reference evidence="3" key="1">
    <citation type="submission" date="2023-10" db="EMBL/GenBank/DDBJ databases">
        <authorList>
            <person name="Hackl T."/>
        </authorList>
    </citation>
    <scope>NUCLEOTIDE SEQUENCE</scope>
</reference>
<feature type="compositionally biased region" description="Gly residues" evidence="1">
    <location>
        <begin position="133"/>
        <end position="143"/>
    </location>
</feature>
<evidence type="ECO:0000313" key="4">
    <source>
        <dbReference type="Proteomes" id="UP001295740"/>
    </source>
</evidence>
<feature type="domain" description="PD-(D/E)XK nuclease-like" evidence="2">
    <location>
        <begin position="296"/>
        <end position="548"/>
    </location>
</feature>
<dbReference type="Pfam" id="PF20516">
    <property type="entry name" value="PDDEXK_12"/>
    <property type="match status" value="1"/>
</dbReference>
<feature type="compositionally biased region" description="Basic and acidic residues" evidence="1">
    <location>
        <begin position="91"/>
        <end position="116"/>
    </location>
</feature>
<protein>
    <submittedName>
        <fullName evidence="3">Uu.00g134860.m01.CDS01</fullName>
    </submittedName>
</protein>
<dbReference type="Proteomes" id="UP001295740">
    <property type="component" value="Unassembled WGS sequence"/>
</dbReference>
<organism evidence="3 4">
    <name type="scientific">Anthostomella pinea</name>
    <dbReference type="NCBI Taxonomy" id="933095"/>
    <lineage>
        <taxon>Eukaryota</taxon>
        <taxon>Fungi</taxon>
        <taxon>Dikarya</taxon>
        <taxon>Ascomycota</taxon>
        <taxon>Pezizomycotina</taxon>
        <taxon>Sordariomycetes</taxon>
        <taxon>Xylariomycetidae</taxon>
        <taxon>Xylariales</taxon>
        <taxon>Xylariaceae</taxon>
        <taxon>Anthostomella</taxon>
    </lineage>
</organism>
<evidence type="ECO:0000313" key="3">
    <source>
        <dbReference type="EMBL" id="CAJ2508460.1"/>
    </source>
</evidence>
<evidence type="ECO:0000259" key="2">
    <source>
        <dbReference type="Pfam" id="PF20516"/>
    </source>
</evidence>
<feature type="compositionally biased region" description="Basic residues" evidence="1">
    <location>
        <begin position="36"/>
        <end position="46"/>
    </location>
</feature>
<comment type="caution">
    <text evidence="3">The sequence shown here is derived from an EMBL/GenBank/DDBJ whole genome shotgun (WGS) entry which is preliminary data.</text>
</comment>
<dbReference type="EMBL" id="CAUWAG010000011">
    <property type="protein sequence ID" value="CAJ2508460.1"/>
    <property type="molecule type" value="Genomic_DNA"/>
</dbReference>
<feature type="compositionally biased region" description="Low complexity" evidence="1">
    <location>
        <begin position="218"/>
        <end position="239"/>
    </location>
</feature>
<feature type="region of interest" description="Disordered" evidence="1">
    <location>
        <begin position="1"/>
        <end position="242"/>
    </location>
</feature>
<sequence length="566" mass="62537">MAMPRSMINTWLSLTDEKENHSEQPASCPSPPRSRPSLRKPTKRKAFASIDLNMSEPSATRRRGKGKGRYDVAHHRPPHHTDISLNLTERILLEEERVDAKAQTEREAQAEAERTPRPTTRSRRIPPEAAAAEGGGGGGGETGQDGSPRRRTTRTSRRPNKHGEPQPGQEQDPEREAEPPSSTSRFANRIWADALSSRVPLPLPSSSSAGADADRADVFSSPSRSSASTGRSTGRARSPVKSMADLRLSLKPPQTLSFDLGPPDDVEELYQTLVQINDGEGLIPAAAKARFERPKRPVKEWQIDNSPVAEADRVILEREIDLAEDLSAMANCCFSEGHSEASWNSQVHTPLLKLALWRVPTVRYFNITSAAPCFEFLPRLERGGDLLQSKFVDYSMNLDLDVGEMMTDIMRRQPPACRTLAPTMYAPVRSRPQAVAIETKVANAASDPLVQLTIWAAASFERLRQLQAPAQTGGGNGDNDALEVESIITLPLIQVRGHDWHLWFARDSPHNIDLHGPLLIGSTATLLGTFKLVRSLRALAWWVATRFRPWFESVILGREVDVDVGT</sequence>
<feature type="compositionally biased region" description="Low complexity" evidence="1">
    <location>
        <begin position="194"/>
        <end position="211"/>
    </location>
</feature>
<dbReference type="AlphaFoldDB" id="A0AAI8YIG0"/>
<accession>A0AAI8YIG0</accession>
<evidence type="ECO:0000256" key="1">
    <source>
        <dbReference type="SAM" id="MobiDB-lite"/>
    </source>
</evidence>
<feature type="compositionally biased region" description="Basic and acidic residues" evidence="1">
    <location>
        <begin position="68"/>
        <end position="82"/>
    </location>
</feature>
<keyword evidence="4" id="KW-1185">Reference proteome</keyword>
<gene>
    <name evidence="3" type="ORF">KHLLAP_LOCUS8928</name>
</gene>